<evidence type="ECO:0000313" key="2">
    <source>
        <dbReference type="Proteomes" id="UP000092154"/>
    </source>
</evidence>
<keyword evidence="2" id="KW-1185">Reference proteome</keyword>
<organism evidence="1 2">
    <name type="scientific">Rhizopogon vinicolor AM-OR11-026</name>
    <dbReference type="NCBI Taxonomy" id="1314800"/>
    <lineage>
        <taxon>Eukaryota</taxon>
        <taxon>Fungi</taxon>
        <taxon>Dikarya</taxon>
        <taxon>Basidiomycota</taxon>
        <taxon>Agaricomycotina</taxon>
        <taxon>Agaricomycetes</taxon>
        <taxon>Agaricomycetidae</taxon>
        <taxon>Boletales</taxon>
        <taxon>Suillineae</taxon>
        <taxon>Rhizopogonaceae</taxon>
        <taxon>Rhizopogon</taxon>
    </lineage>
</organism>
<gene>
    <name evidence="1" type="ORF">K503DRAFT_797477</name>
</gene>
<sequence>MVPGVSGWHLTDTRPSRYCFSLFSPVSTGRVTEHTVVTGRHTSRIWVTLPLRRRKPVLEMLTFAGVTHMLVTFAEGSQIFISKSNPQHLLASPHVASFLAHVNSTLVAPSTLARHEKGISDRCRNIDFLVSPCEIWTACSSKPRIPGPVGLRATGGLWM</sequence>
<dbReference type="OrthoDB" id="10477032at2759"/>
<proteinExistence type="predicted"/>
<dbReference type="InParanoid" id="A0A1B7NB33"/>
<name>A0A1B7NB33_9AGAM</name>
<reference evidence="1 2" key="1">
    <citation type="submission" date="2016-06" db="EMBL/GenBank/DDBJ databases">
        <title>Comparative genomics of the ectomycorrhizal sister species Rhizopogon vinicolor and Rhizopogon vesiculosus (Basidiomycota: Boletales) reveals a divergence of the mating type B locus.</title>
        <authorList>
            <consortium name="DOE Joint Genome Institute"/>
            <person name="Mujic A.B."/>
            <person name="Kuo A."/>
            <person name="Tritt A."/>
            <person name="Lipzen A."/>
            <person name="Chen C."/>
            <person name="Johnson J."/>
            <person name="Sharma A."/>
            <person name="Barry K."/>
            <person name="Grigoriev I.V."/>
            <person name="Spatafora J.W."/>
        </authorList>
    </citation>
    <scope>NUCLEOTIDE SEQUENCE [LARGE SCALE GENOMIC DNA]</scope>
    <source>
        <strain evidence="1 2">AM-OR11-026</strain>
    </source>
</reference>
<accession>A0A1B7NB33</accession>
<dbReference type="AlphaFoldDB" id="A0A1B7NB33"/>
<dbReference type="Proteomes" id="UP000092154">
    <property type="component" value="Unassembled WGS sequence"/>
</dbReference>
<evidence type="ECO:0000313" key="1">
    <source>
        <dbReference type="EMBL" id="OAX42036.1"/>
    </source>
</evidence>
<protein>
    <submittedName>
        <fullName evidence="1">Uncharacterized protein</fullName>
    </submittedName>
</protein>
<dbReference type="EMBL" id="KV448165">
    <property type="protein sequence ID" value="OAX42036.1"/>
    <property type="molecule type" value="Genomic_DNA"/>
</dbReference>